<organism evidence="1">
    <name type="scientific">seawater metagenome</name>
    <dbReference type="NCBI Taxonomy" id="1561972"/>
    <lineage>
        <taxon>unclassified sequences</taxon>
        <taxon>metagenomes</taxon>
        <taxon>ecological metagenomes</taxon>
    </lineage>
</organism>
<sequence>MDSGDVFIVKNNNEFVKVGNIANQGISIQPCGINNVDLFNEKIIEYIRSADRIKTEVYDFIETKEIIGMVVHILRWRRCTGYLVLQKSFAGNRIICYLHDKVVHSAQCFGTSYLDVKNADIKKVLQLTFEKLESDIRKFEAILKFKDFNMNTNYGI</sequence>
<accession>A0A5E8CLR1</accession>
<dbReference type="AlphaFoldDB" id="A0A5E8CLR1"/>
<proteinExistence type="predicted"/>
<reference evidence="1" key="1">
    <citation type="submission" date="2019-09" db="EMBL/GenBank/DDBJ databases">
        <authorList>
            <person name="Needham M D."/>
        </authorList>
    </citation>
    <scope>NUCLEOTIDE SEQUENCE</scope>
</reference>
<gene>
    <name evidence="1" type="ORF">CPAV1605_102</name>
</gene>
<name>A0A5E8CLR1_9ZZZZ</name>
<dbReference type="EMBL" id="CABVLZ010000001">
    <property type="protein sequence ID" value="VVU94380.1"/>
    <property type="molecule type" value="Genomic_DNA"/>
</dbReference>
<evidence type="ECO:0000313" key="1">
    <source>
        <dbReference type="EMBL" id="VVU94380.1"/>
    </source>
</evidence>
<protein>
    <submittedName>
        <fullName evidence="1">Uncharacterized protein</fullName>
    </submittedName>
</protein>